<evidence type="ECO:0000259" key="2">
    <source>
        <dbReference type="Pfam" id="PF00561"/>
    </source>
</evidence>
<keyword evidence="3" id="KW-0378">Hydrolase</keyword>
<dbReference type="Pfam" id="PF00561">
    <property type="entry name" value="Abhydrolase_1"/>
    <property type="match status" value="1"/>
</dbReference>
<dbReference type="FunFam" id="3.40.50.1820:FF:000205">
    <property type="entry name" value="Non-haem bromoperoxidase BPO-A2"/>
    <property type="match status" value="1"/>
</dbReference>
<dbReference type="InterPro" id="IPR000073">
    <property type="entry name" value="AB_hydrolase_1"/>
</dbReference>
<dbReference type="PRINTS" id="PR00111">
    <property type="entry name" value="ABHYDROLASE"/>
</dbReference>
<reference evidence="3 4" key="1">
    <citation type="submission" date="2018-07" db="EMBL/GenBank/DDBJ databases">
        <title>Genome sequencing of Moraxellaceae gen. HYN0046.</title>
        <authorList>
            <person name="Kim M."/>
            <person name="Yi H."/>
        </authorList>
    </citation>
    <scope>NUCLEOTIDE SEQUENCE [LARGE SCALE GENOMIC DNA]</scope>
    <source>
        <strain evidence="3 4">HYN0046</strain>
    </source>
</reference>
<feature type="domain" description="AB hydrolase-1" evidence="2">
    <location>
        <begin position="25"/>
        <end position="263"/>
    </location>
</feature>
<protein>
    <submittedName>
        <fullName evidence="3">Alpha/beta hydrolase</fullName>
    </submittedName>
</protein>
<evidence type="ECO:0000313" key="4">
    <source>
        <dbReference type="Proteomes" id="UP000253940"/>
    </source>
</evidence>
<dbReference type="InterPro" id="IPR000639">
    <property type="entry name" value="Epox_hydrolase-like"/>
</dbReference>
<dbReference type="InterPro" id="IPR050471">
    <property type="entry name" value="AB_hydrolase"/>
</dbReference>
<dbReference type="EMBL" id="CP031222">
    <property type="protein sequence ID" value="AXI03604.1"/>
    <property type="molecule type" value="Genomic_DNA"/>
</dbReference>
<dbReference type="RefSeq" id="WP_114899712.1">
    <property type="nucleotide sequence ID" value="NZ_CP031222.1"/>
</dbReference>
<dbReference type="SUPFAM" id="SSF53474">
    <property type="entry name" value="alpha/beta-Hydrolases"/>
    <property type="match status" value="1"/>
</dbReference>
<organism evidence="3 4">
    <name type="scientific">Aquirhabdus parva</name>
    <dbReference type="NCBI Taxonomy" id="2283318"/>
    <lineage>
        <taxon>Bacteria</taxon>
        <taxon>Pseudomonadati</taxon>
        <taxon>Pseudomonadota</taxon>
        <taxon>Gammaproteobacteria</taxon>
        <taxon>Moraxellales</taxon>
        <taxon>Moraxellaceae</taxon>
        <taxon>Aquirhabdus</taxon>
    </lineage>
</organism>
<dbReference type="InterPro" id="IPR029058">
    <property type="entry name" value="AB_hydrolase_fold"/>
</dbReference>
<accession>A0A345P8J5</accession>
<gene>
    <name evidence="3" type="ORF">HYN46_12650</name>
</gene>
<proteinExistence type="inferred from homology"/>
<comment type="similarity">
    <text evidence="1">Belongs to the AB hydrolase superfamily. Bacterial non-heme haloperoxidase / perhydrolase family.</text>
</comment>
<dbReference type="KEGG" id="mbah:HYN46_12650"/>
<dbReference type="Proteomes" id="UP000253940">
    <property type="component" value="Chromosome"/>
</dbReference>
<dbReference type="PANTHER" id="PTHR43433:SF4">
    <property type="entry name" value="NON-HEME CHLOROPEROXIDASE-RELATED"/>
    <property type="match status" value="1"/>
</dbReference>
<dbReference type="PRINTS" id="PR00412">
    <property type="entry name" value="EPOXHYDRLASE"/>
</dbReference>
<dbReference type="GO" id="GO:0016787">
    <property type="term" value="F:hydrolase activity"/>
    <property type="evidence" value="ECO:0007669"/>
    <property type="project" value="UniProtKB-KW"/>
</dbReference>
<dbReference type="OrthoDB" id="9779853at2"/>
<evidence type="ECO:0000313" key="3">
    <source>
        <dbReference type="EMBL" id="AXI03604.1"/>
    </source>
</evidence>
<evidence type="ECO:0000256" key="1">
    <source>
        <dbReference type="ARBA" id="ARBA00038128"/>
    </source>
</evidence>
<sequence>MSLVNVGIENSIHINLHYEDLGSGKPVVLIHGWPLSGASWEKQTAALLAAGYRVITYDRRGFGRSTQPSTGYDYDTFASDLNKILTKLDLHDVTLVGFSMGGGEVARYVGLYGTERVSKAVIIGGVTPCLQKADDNPDGVDVSVFKGIQQGLLTDRPAFLTGIFKDFYNLDVLGGVLISDQVVQYSWNIAVAASAKATVDCVGVWGTDFRKDLAKFTIPTLVIHGDSDRMVPFELSGAKTHQAVKDAKLVLIKGAPHGLTWTHADQVNAALLEFLAG</sequence>
<keyword evidence="4" id="KW-1185">Reference proteome</keyword>
<name>A0A345P8J5_9GAMM</name>
<dbReference type="Gene3D" id="3.40.50.1820">
    <property type="entry name" value="alpha/beta hydrolase"/>
    <property type="match status" value="1"/>
</dbReference>
<dbReference type="PANTHER" id="PTHR43433">
    <property type="entry name" value="HYDROLASE, ALPHA/BETA FOLD FAMILY PROTEIN"/>
    <property type="match status" value="1"/>
</dbReference>
<dbReference type="AlphaFoldDB" id="A0A345P8J5"/>